<reference evidence="2" key="2">
    <citation type="submission" date="2020-09" db="EMBL/GenBank/DDBJ databases">
        <authorList>
            <person name="Sun Q."/>
            <person name="Zhou Y."/>
        </authorList>
    </citation>
    <scope>NUCLEOTIDE SEQUENCE</scope>
    <source>
        <strain evidence="2">CGMCC 1.15082</strain>
    </source>
</reference>
<reference evidence="2" key="1">
    <citation type="journal article" date="2014" name="Int. J. Syst. Evol. Microbiol.">
        <title>Complete genome sequence of Corynebacterium casei LMG S-19264T (=DSM 44701T), isolated from a smear-ripened cheese.</title>
        <authorList>
            <consortium name="US DOE Joint Genome Institute (JGI-PGF)"/>
            <person name="Walter F."/>
            <person name="Albersmeier A."/>
            <person name="Kalinowski J."/>
            <person name="Ruckert C."/>
        </authorList>
    </citation>
    <scope>NUCLEOTIDE SEQUENCE</scope>
    <source>
        <strain evidence="2">CGMCC 1.15082</strain>
    </source>
</reference>
<dbReference type="Proteomes" id="UP000646478">
    <property type="component" value="Unassembled WGS sequence"/>
</dbReference>
<dbReference type="Pfam" id="PF03358">
    <property type="entry name" value="FMN_red"/>
    <property type="match status" value="1"/>
</dbReference>
<dbReference type="PANTHER" id="PTHR30543">
    <property type="entry name" value="CHROMATE REDUCTASE"/>
    <property type="match status" value="1"/>
</dbReference>
<proteinExistence type="predicted"/>
<dbReference type="InterPro" id="IPR029039">
    <property type="entry name" value="Flavoprotein-like_sf"/>
</dbReference>
<gene>
    <name evidence="2" type="ORF">GCM10011491_17220</name>
</gene>
<dbReference type="PANTHER" id="PTHR30543:SF21">
    <property type="entry name" value="NAD(P)H-DEPENDENT FMN REDUCTASE LOT6"/>
    <property type="match status" value="1"/>
</dbReference>
<dbReference type="Gene3D" id="3.40.50.360">
    <property type="match status" value="1"/>
</dbReference>
<sequence length="194" mass="21098">MPPRILVFAGSIRSGAYSGRTADAAVKELAREGAEVTRISLADYPLPIMDEDLQKESGIPENAMRLGRLFAAHDGLMICSPEYNASIPPLLKNTIDWVSRISRDGERALKPYAGKVVGLCSSSDGQYAGMRGLYHLRAVLMNVGVQILTEQCSVAHASQAFDEDGSLKDERTAKMMAKVCRALIEHAQLASYAR</sequence>
<dbReference type="EMBL" id="BMHH01000005">
    <property type="protein sequence ID" value="GGA89889.1"/>
    <property type="molecule type" value="Genomic_DNA"/>
</dbReference>
<dbReference type="GO" id="GO:0010181">
    <property type="term" value="F:FMN binding"/>
    <property type="evidence" value="ECO:0007669"/>
    <property type="project" value="TreeGrafter"/>
</dbReference>
<dbReference type="GO" id="GO:0005829">
    <property type="term" value="C:cytosol"/>
    <property type="evidence" value="ECO:0007669"/>
    <property type="project" value="TreeGrafter"/>
</dbReference>
<evidence type="ECO:0000313" key="2">
    <source>
        <dbReference type="EMBL" id="GGA89889.1"/>
    </source>
</evidence>
<dbReference type="GO" id="GO:0016491">
    <property type="term" value="F:oxidoreductase activity"/>
    <property type="evidence" value="ECO:0007669"/>
    <property type="project" value="InterPro"/>
</dbReference>
<dbReference type="InterPro" id="IPR005025">
    <property type="entry name" value="FMN_Rdtase-like_dom"/>
</dbReference>
<comment type="caution">
    <text evidence="2">The sequence shown here is derived from an EMBL/GenBank/DDBJ whole genome shotgun (WGS) entry which is preliminary data.</text>
</comment>
<name>A0A916S9P7_9HYPH</name>
<dbReference type="AlphaFoldDB" id="A0A916S9P7"/>
<protein>
    <submittedName>
        <fullName evidence="2">FMN reductase</fullName>
    </submittedName>
</protein>
<keyword evidence="3" id="KW-1185">Reference proteome</keyword>
<feature type="domain" description="NADPH-dependent FMN reductase-like" evidence="1">
    <location>
        <begin position="3"/>
        <end position="157"/>
    </location>
</feature>
<organism evidence="2 3">
    <name type="scientific">Brucella endophytica</name>
    <dbReference type="NCBI Taxonomy" id="1963359"/>
    <lineage>
        <taxon>Bacteria</taxon>
        <taxon>Pseudomonadati</taxon>
        <taxon>Pseudomonadota</taxon>
        <taxon>Alphaproteobacteria</taxon>
        <taxon>Hyphomicrobiales</taxon>
        <taxon>Brucellaceae</taxon>
        <taxon>Brucella/Ochrobactrum group</taxon>
        <taxon>Brucella</taxon>
    </lineage>
</organism>
<dbReference type="InterPro" id="IPR050712">
    <property type="entry name" value="NAD(P)H-dep_reductase"/>
</dbReference>
<dbReference type="RefSeq" id="WP_188823430.1">
    <property type="nucleotide sequence ID" value="NZ_BMHH01000005.1"/>
</dbReference>
<dbReference type="SUPFAM" id="SSF52218">
    <property type="entry name" value="Flavoproteins"/>
    <property type="match status" value="1"/>
</dbReference>
<evidence type="ECO:0000313" key="3">
    <source>
        <dbReference type="Proteomes" id="UP000646478"/>
    </source>
</evidence>
<accession>A0A916S9P7</accession>
<evidence type="ECO:0000259" key="1">
    <source>
        <dbReference type="Pfam" id="PF03358"/>
    </source>
</evidence>